<dbReference type="InterPro" id="IPR036250">
    <property type="entry name" value="AcylCo_DH-like_C"/>
</dbReference>
<evidence type="ECO:0000259" key="4">
    <source>
        <dbReference type="Pfam" id="PF00441"/>
    </source>
</evidence>
<evidence type="ECO:0000256" key="1">
    <source>
        <dbReference type="ARBA" id="ARBA00022630"/>
    </source>
</evidence>
<reference evidence="5 7" key="1">
    <citation type="submission" date="2016-06" db="EMBL/GenBank/DDBJ databases">
        <authorList>
            <person name="Kjaerup R.B."/>
            <person name="Dalgaard T.S."/>
            <person name="Juul-Madsen H.R."/>
        </authorList>
    </citation>
    <scope>NUCLEOTIDE SEQUENCE [LARGE SCALE GENOMIC DNA]</scope>
    <source>
        <strain evidence="5 7">DSM 43363</strain>
    </source>
</reference>
<name>A0A1C6W4H2_9ACTN</name>
<evidence type="ECO:0000313" key="5">
    <source>
        <dbReference type="EMBL" id="SCL73469.1"/>
    </source>
</evidence>
<proteinExistence type="predicted"/>
<sequence>MTLEVDYGQQPREFAEAVRTLCRRHEEGWRHLPGDGFPEQTWQDLADIGFLGLAAEGTEVAGEIAAVMEELGGLGCPGPLWETVLATRAAAEPPANGIATVGTGGPLPWGHRATVFFALTDDGLWECEPAGEAVPVPMLTGELWAEVPLAPRRRVPDECGALALGDLALAAQLVGAGARLVRDAAEYVASRHQFRRPLGDFQGVAFPLAEADIGLAAARALTSRAASRLADGSADAAWAARAAVLSAARAARTTTYHTFQAYGAMAFTEESGVAWYGRRIAQLRTQALAPYRRAAWTADVFERKSP</sequence>
<dbReference type="InterPro" id="IPR009075">
    <property type="entry name" value="AcylCo_DH/oxidase_C"/>
</dbReference>
<dbReference type="EMBL" id="CP109071">
    <property type="protein sequence ID" value="WSA32602.1"/>
    <property type="molecule type" value="Genomic_DNA"/>
</dbReference>
<keyword evidence="8" id="KW-1185">Reference proteome</keyword>
<accession>A0A1C6W4H2</accession>
<reference evidence="6 8" key="2">
    <citation type="submission" date="2022-10" db="EMBL/GenBank/DDBJ databases">
        <title>The complete genomes of actinobacterial strains from the NBC collection.</title>
        <authorList>
            <person name="Joergensen T.S."/>
            <person name="Alvarez Arevalo M."/>
            <person name="Sterndorff E.B."/>
            <person name="Faurdal D."/>
            <person name="Vuksanovic O."/>
            <person name="Mourched A.-S."/>
            <person name="Charusanti P."/>
            <person name="Shaw S."/>
            <person name="Blin K."/>
            <person name="Weber T."/>
        </authorList>
    </citation>
    <scope>NUCLEOTIDE SEQUENCE [LARGE SCALE GENOMIC DNA]</scope>
    <source>
        <strain evidence="6 8">NBC 01809</strain>
    </source>
</reference>
<keyword evidence="3" id="KW-0560">Oxidoreductase</keyword>
<feature type="domain" description="Acyl-CoA dehydrogenase/oxidase C-terminal" evidence="4">
    <location>
        <begin position="162"/>
        <end position="280"/>
    </location>
</feature>
<dbReference type="RefSeq" id="WP_141719576.1">
    <property type="nucleotide sequence ID" value="NZ_CP109071.1"/>
</dbReference>
<dbReference type="Pfam" id="PF00441">
    <property type="entry name" value="Acyl-CoA_dh_1"/>
    <property type="match status" value="1"/>
</dbReference>
<evidence type="ECO:0000313" key="6">
    <source>
        <dbReference type="EMBL" id="WSA32602.1"/>
    </source>
</evidence>
<dbReference type="GO" id="GO:0003995">
    <property type="term" value="F:acyl-CoA dehydrogenase activity"/>
    <property type="evidence" value="ECO:0007669"/>
    <property type="project" value="TreeGrafter"/>
</dbReference>
<organism evidence="5 7">
    <name type="scientific">Micromonospora peucetia</name>
    <dbReference type="NCBI Taxonomy" id="47871"/>
    <lineage>
        <taxon>Bacteria</taxon>
        <taxon>Bacillati</taxon>
        <taxon>Actinomycetota</taxon>
        <taxon>Actinomycetes</taxon>
        <taxon>Micromonosporales</taxon>
        <taxon>Micromonosporaceae</taxon>
        <taxon>Micromonospora</taxon>
    </lineage>
</organism>
<dbReference type="Gene3D" id="1.20.140.10">
    <property type="entry name" value="Butyryl-CoA Dehydrogenase, subunit A, domain 3"/>
    <property type="match status" value="1"/>
</dbReference>
<evidence type="ECO:0000313" key="8">
    <source>
        <dbReference type="Proteomes" id="UP001334804"/>
    </source>
</evidence>
<dbReference type="OrthoDB" id="8677713at2"/>
<dbReference type="AlphaFoldDB" id="A0A1C6W4H2"/>
<gene>
    <name evidence="5" type="ORF">GA0070608_5754</name>
    <name evidence="6" type="ORF">OIE14_00410</name>
</gene>
<dbReference type="PANTHER" id="PTHR43884">
    <property type="entry name" value="ACYL-COA DEHYDROGENASE"/>
    <property type="match status" value="1"/>
</dbReference>
<dbReference type="Proteomes" id="UP000199343">
    <property type="component" value="Unassembled WGS sequence"/>
</dbReference>
<protein>
    <submittedName>
        <fullName evidence="6">Acyl-CoA dehydrogenase family protein</fullName>
    </submittedName>
</protein>
<evidence type="ECO:0000256" key="2">
    <source>
        <dbReference type="ARBA" id="ARBA00022827"/>
    </source>
</evidence>
<dbReference type="SUPFAM" id="SSF47203">
    <property type="entry name" value="Acyl-CoA dehydrogenase C-terminal domain-like"/>
    <property type="match status" value="1"/>
</dbReference>
<dbReference type="EMBL" id="FMIC01000002">
    <property type="protein sequence ID" value="SCL73469.1"/>
    <property type="molecule type" value="Genomic_DNA"/>
</dbReference>
<keyword evidence="1" id="KW-0285">Flavoprotein</keyword>
<dbReference type="STRING" id="47871.GA0070608_5754"/>
<keyword evidence="2" id="KW-0274">FAD</keyword>
<evidence type="ECO:0000256" key="3">
    <source>
        <dbReference type="ARBA" id="ARBA00023002"/>
    </source>
</evidence>
<dbReference type="PANTHER" id="PTHR43884:SF20">
    <property type="entry name" value="ACYL-COA DEHYDROGENASE FADE28"/>
    <property type="match status" value="1"/>
</dbReference>
<dbReference type="Proteomes" id="UP001334804">
    <property type="component" value="Chromosome"/>
</dbReference>
<evidence type="ECO:0000313" key="7">
    <source>
        <dbReference type="Proteomes" id="UP000199343"/>
    </source>
</evidence>